<protein>
    <recommendedName>
        <fullName evidence="1">Transcriptional regulator AbiEi antitoxin N-terminal domain-containing protein</fullName>
    </recommendedName>
</protein>
<geneLocation type="plasmid" evidence="2">
    <name>unnamed1</name>
</geneLocation>
<organism evidence="2 3">
    <name type="scientific">Cupriavidus pauculus</name>
    <dbReference type="NCBI Taxonomy" id="82633"/>
    <lineage>
        <taxon>Bacteria</taxon>
        <taxon>Pseudomonadati</taxon>
        <taxon>Pseudomonadota</taxon>
        <taxon>Betaproteobacteria</taxon>
        <taxon>Burkholderiales</taxon>
        <taxon>Burkholderiaceae</taxon>
        <taxon>Cupriavidus</taxon>
    </lineage>
</organism>
<dbReference type="OrthoDB" id="1550938at2"/>
<evidence type="ECO:0000313" key="3">
    <source>
        <dbReference type="Proteomes" id="UP000270411"/>
    </source>
</evidence>
<dbReference type="AlphaFoldDB" id="A0A3G8GVC5"/>
<sequence>MRNKPLHNLMAQAPRGQPMDTEMLREMGVSERSLSHMVSEAWLEQLGRSAYLLRGDKPTRDGILAFLSRRIKGLHVGGKTALDWQGVRHNIAFREKVVLWGQSAYRFPDWVGKHLTYSYQTTNLFGESFPYDEGLKPLPNGNPSVLVSVPERAFLELVSDVGKNQTLEEVENIIVTMRSLRPPVLHMFLDSCTRLKVLKLVKVLGEESGFDWGKHLQEHVDLRVEAKRLSNKLKHSIAQEP</sequence>
<accession>A0A3G8GVC5</accession>
<dbReference type="Pfam" id="PF11459">
    <property type="entry name" value="AbiEi_3"/>
    <property type="match status" value="1"/>
</dbReference>
<dbReference type="RefSeq" id="WP_011514795.1">
    <property type="nucleotide sequence ID" value="NZ_CP033968.1"/>
</dbReference>
<keyword evidence="2" id="KW-0614">Plasmid</keyword>
<evidence type="ECO:0000313" key="2">
    <source>
        <dbReference type="EMBL" id="AZG12054.1"/>
    </source>
</evidence>
<dbReference type="InterPro" id="IPR033455">
    <property type="entry name" value="AbiEi_3_N"/>
</dbReference>
<feature type="domain" description="Transcriptional regulator AbiEi antitoxin N-terminal" evidence="1">
    <location>
        <begin position="4"/>
        <end position="93"/>
    </location>
</feature>
<dbReference type="InterPro" id="IPR021561">
    <property type="entry name" value="AbiEi_3"/>
</dbReference>
<dbReference type="Proteomes" id="UP000270411">
    <property type="component" value="Plasmid unnamed1"/>
</dbReference>
<gene>
    <name evidence="2" type="ORF">EHF44_00800</name>
</gene>
<dbReference type="EMBL" id="CP033968">
    <property type="protein sequence ID" value="AZG12054.1"/>
    <property type="molecule type" value="Genomic_DNA"/>
</dbReference>
<evidence type="ECO:0000259" key="1">
    <source>
        <dbReference type="Pfam" id="PF17194"/>
    </source>
</evidence>
<proteinExistence type="predicted"/>
<dbReference type="KEGG" id="cpau:EHF44_00800"/>
<reference evidence="3" key="1">
    <citation type="submission" date="2018-11" db="EMBL/GenBank/DDBJ databases">
        <title>FDA dAtabase for Regulatory Grade micrObial Sequences (FDA-ARGOS): Supporting development and validation of Infectious Disease Dx tests.</title>
        <authorList>
            <person name="Goldberg B."/>
            <person name="Campos J."/>
            <person name="Tallon L."/>
            <person name="Sadzewicz L."/>
            <person name="Zhao X."/>
            <person name="Vavikolanu K."/>
            <person name="Mehta A."/>
            <person name="Aluvathingal J."/>
            <person name="Nadendla S."/>
            <person name="Geyer C."/>
            <person name="Nandy P."/>
            <person name="Yan Y."/>
            <person name="Sichtig H."/>
        </authorList>
    </citation>
    <scope>NUCLEOTIDE SEQUENCE [LARGE SCALE GENOMIC DNA]</scope>
    <source>
        <strain evidence="3">FDAARGOS_614</strain>
        <plasmid evidence="3">unnamed1</plasmid>
    </source>
</reference>
<dbReference type="Pfam" id="PF17194">
    <property type="entry name" value="AbiEi_3_N"/>
    <property type="match status" value="1"/>
</dbReference>
<name>A0A3G8GVC5_9BURK</name>